<proteinExistence type="predicted"/>
<dbReference type="AlphaFoldDB" id="A0A1I1Q9J2"/>
<accession>A0A1I1Q9J2</accession>
<evidence type="ECO:0000313" key="1">
    <source>
        <dbReference type="EMBL" id="SFD16508.1"/>
    </source>
</evidence>
<organism evidence="1 2">
    <name type="scientific">Flavobacterium phragmitis</name>
    <dbReference type="NCBI Taxonomy" id="739143"/>
    <lineage>
        <taxon>Bacteria</taxon>
        <taxon>Pseudomonadati</taxon>
        <taxon>Bacteroidota</taxon>
        <taxon>Flavobacteriia</taxon>
        <taxon>Flavobacteriales</taxon>
        <taxon>Flavobacteriaceae</taxon>
        <taxon>Flavobacterium</taxon>
    </lineage>
</organism>
<dbReference type="Proteomes" id="UP000199672">
    <property type="component" value="Unassembled WGS sequence"/>
</dbReference>
<name>A0A1I1Q9J2_9FLAO</name>
<sequence>MQYFEFCINLSYLNNRLNANNHDEVHQKKYKISKILLIFL</sequence>
<gene>
    <name evidence="1" type="ORF">SAMN05216297_10555</name>
</gene>
<dbReference type="EMBL" id="FOMH01000005">
    <property type="protein sequence ID" value="SFD16508.1"/>
    <property type="molecule type" value="Genomic_DNA"/>
</dbReference>
<evidence type="ECO:0000313" key="2">
    <source>
        <dbReference type="Proteomes" id="UP000199672"/>
    </source>
</evidence>
<keyword evidence="2" id="KW-1185">Reference proteome</keyword>
<dbReference type="STRING" id="739143.SAMN05216297_10555"/>
<reference evidence="2" key="1">
    <citation type="submission" date="2016-10" db="EMBL/GenBank/DDBJ databases">
        <authorList>
            <person name="Varghese N."/>
            <person name="Submissions S."/>
        </authorList>
    </citation>
    <scope>NUCLEOTIDE SEQUENCE [LARGE SCALE GENOMIC DNA]</scope>
    <source>
        <strain evidence="2">CGMCC 1.10370</strain>
    </source>
</reference>
<protein>
    <submittedName>
        <fullName evidence="1">Uncharacterized protein</fullName>
    </submittedName>
</protein>